<dbReference type="Proteomes" id="UP000189796">
    <property type="component" value="Chromosome I"/>
</dbReference>
<evidence type="ECO:0000256" key="1">
    <source>
        <dbReference type="SAM" id="Phobius"/>
    </source>
</evidence>
<organism evidence="2 3">
    <name type="scientific">Bradyrhizobium erythrophlei</name>
    <dbReference type="NCBI Taxonomy" id="1437360"/>
    <lineage>
        <taxon>Bacteria</taxon>
        <taxon>Pseudomonadati</taxon>
        <taxon>Pseudomonadota</taxon>
        <taxon>Alphaproteobacteria</taxon>
        <taxon>Hyphomicrobiales</taxon>
        <taxon>Nitrobacteraceae</taxon>
        <taxon>Bradyrhizobium</taxon>
    </lineage>
</organism>
<gene>
    <name evidence="2" type="ORF">SAMN05443248_2739</name>
</gene>
<keyword evidence="1" id="KW-0472">Membrane</keyword>
<keyword evidence="1" id="KW-1133">Transmembrane helix</keyword>
<proteinExistence type="predicted"/>
<dbReference type="EMBL" id="LT670817">
    <property type="protein sequence ID" value="SHG81189.1"/>
    <property type="molecule type" value="Genomic_DNA"/>
</dbReference>
<reference evidence="2 3" key="1">
    <citation type="submission" date="2016-11" db="EMBL/GenBank/DDBJ databases">
        <authorList>
            <person name="Jaros S."/>
            <person name="Januszkiewicz K."/>
            <person name="Wedrychowicz H."/>
        </authorList>
    </citation>
    <scope>NUCLEOTIDE SEQUENCE [LARGE SCALE GENOMIC DNA]</scope>
    <source>
        <strain evidence="2 3">GAS138</strain>
    </source>
</reference>
<dbReference type="AlphaFoldDB" id="A0A1M5MW95"/>
<accession>A0A1M5MW95</accession>
<feature type="transmembrane region" description="Helical" evidence="1">
    <location>
        <begin position="32"/>
        <end position="54"/>
    </location>
</feature>
<name>A0A1M5MW95_9BRAD</name>
<dbReference type="RefSeq" id="WP_154072200.1">
    <property type="nucleotide sequence ID" value="NZ_LT670817.1"/>
</dbReference>
<protein>
    <submittedName>
        <fullName evidence="2">Uncharacterized protein</fullName>
    </submittedName>
</protein>
<keyword evidence="1" id="KW-0812">Transmembrane</keyword>
<evidence type="ECO:0000313" key="3">
    <source>
        <dbReference type="Proteomes" id="UP000189796"/>
    </source>
</evidence>
<evidence type="ECO:0000313" key="2">
    <source>
        <dbReference type="EMBL" id="SHG81189.1"/>
    </source>
</evidence>
<sequence length="58" mass="6218">MELLKFIGALVALFGFLYLVAAAGNDNAGRHQNNFGCAVIMFAGFLIVLLLKILGSLF</sequence>